<dbReference type="Proteomes" id="UP000218164">
    <property type="component" value="Unassembled WGS sequence"/>
</dbReference>
<name>A0A2A2HU43_9EURY</name>
<organism evidence="1 2">
    <name type="scientific">Methanosarcina spelaei</name>
    <dbReference type="NCBI Taxonomy" id="1036679"/>
    <lineage>
        <taxon>Archaea</taxon>
        <taxon>Methanobacteriati</taxon>
        <taxon>Methanobacteriota</taxon>
        <taxon>Stenosarchaea group</taxon>
        <taxon>Methanomicrobia</taxon>
        <taxon>Methanosarcinales</taxon>
        <taxon>Methanosarcinaceae</taxon>
        <taxon>Methanosarcina</taxon>
    </lineage>
</organism>
<sequence>MIICECGELLRNKEEIFRDYTKTTASPSTRTIGHRNCGFIFNFVDEKNPKKYSSKKELKILAGKFAEKNLSPEYAPLFMLAVDRLKSKGKLRDYEVLVRAYREVLGLNSENPVRKKA</sequence>
<comment type="caution">
    <text evidence="1">The sequence shown here is derived from an EMBL/GenBank/DDBJ whole genome shotgun (WGS) entry which is preliminary data.</text>
</comment>
<accession>A0A2A2HU43</accession>
<dbReference type="EMBL" id="LMVP01000146">
    <property type="protein sequence ID" value="PAV12987.1"/>
    <property type="molecule type" value="Genomic_DNA"/>
</dbReference>
<reference evidence="1 2" key="1">
    <citation type="journal article" date="2017" name="BMC Genomics">
        <title>Genomic analysis of methanogenic archaea reveals a shift towards energy conservation.</title>
        <authorList>
            <person name="Gilmore S.P."/>
            <person name="Henske J.K."/>
            <person name="Sexton J.A."/>
            <person name="Solomon K.V."/>
            <person name="Seppala S."/>
            <person name="Yoo J.I."/>
            <person name="Huyett L.M."/>
            <person name="Pressman A."/>
            <person name="Cogan J.Z."/>
            <person name="Kivenson V."/>
            <person name="Peng X."/>
            <person name="Tan Y."/>
            <person name="Valentine D.L."/>
            <person name="O'Malley M.A."/>
        </authorList>
    </citation>
    <scope>NUCLEOTIDE SEQUENCE [LARGE SCALE GENOMIC DNA]</scope>
    <source>
        <strain evidence="1 2">MC-15</strain>
    </source>
</reference>
<dbReference type="AlphaFoldDB" id="A0A2A2HU43"/>
<proteinExistence type="predicted"/>
<keyword evidence="2" id="KW-1185">Reference proteome</keyword>
<gene>
    <name evidence="1" type="ORF">ASJ81_04475</name>
</gene>
<protein>
    <submittedName>
        <fullName evidence="1">Uncharacterized protein</fullName>
    </submittedName>
</protein>
<evidence type="ECO:0000313" key="2">
    <source>
        <dbReference type="Proteomes" id="UP000218164"/>
    </source>
</evidence>
<evidence type="ECO:0000313" key="1">
    <source>
        <dbReference type="EMBL" id="PAV12987.1"/>
    </source>
</evidence>